<comment type="caution">
    <text evidence="1">The sequence shown here is derived from an EMBL/GenBank/DDBJ whole genome shotgun (WGS) entry which is preliminary data.</text>
</comment>
<dbReference type="AlphaFoldDB" id="A0AA40P1T0"/>
<dbReference type="EMBL" id="LJRO01000360">
    <property type="protein sequence ID" value="KPY95103.1"/>
    <property type="molecule type" value="Genomic_DNA"/>
</dbReference>
<evidence type="ECO:0000313" key="1">
    <source>
        <dbReference type="EMBL" id="KPY95103.1"/>
    </source>
</evidence>
<proteinExistence type="predicted"/>
<name>A0AA40P1T0_9PSED</name>
<dbReference type="RefSeq" id="WP_054997970.1">
    <property type="nucleotide sequence ID" value="NZ_LJRO01000360.1"/>
</dbReference>
<reference evidence="1 2" key="1">
    <citation type="submission" date="2015-09" db="EMBL/GenBank/DDBJ databases">
        <title>Genome announcement of multiple Pseudomonas syringae strains.</title>
        <authorList>
            <person name="Thakur S."/>
            <person name="Wang P.W."/>
            <person name="Gong Y."/>
            <person name="Weir B.S."/>
            <person name="Guttman D.S."/>
        </authorList>
    </citation>
    <scope>NUCLEOTIDE SEQUENCE [LARGE SCALE GENOMIC DNA]</scope>
    <source>
        <strain evidence="1 2">ICMP9151</strain>
    </source>
</reference>
<dbReference type="Proteomes" id="UP000050523">
    <property type="component" value="Unassembled WGS sequence"/>
</dbReference>
<organism evidence="1 2">
    <name type="scientific">Pseudomonas tremae</name>
    <dbReference type="NCBI Taxonomy" id="200454"/>
    <lineage>
        <taxon>Bacteria</taxon>
        <taxon>Pseudomonadati</taxon>
        <taxon>Pseudomonadota</taxon>
        <taxon>Gammaproteobacteria</taxon>
        <taxon>Pseudomonadales</taxon>
        <taxon>Pseudomonadaceae</taxon>
        <taxon>Pseudomonas</taxon>
    </lineage>
</organism>
<protein>
    <submittedName>
        <fullName evidence="1">Uncharacterized protein</fullName>
    </submittedName>
</protein>
<accession>A0AA40P1T0</accession>
<gene>
    <name evidence="1" type="ORF">ALO43_01507</name>
</gene>
<evidence type="ECO:0000313" key="2">
    <source>
        <dbReference type="Proteomes" id="UP000050523"/>
    </source>
</evidence>
<sequence>MTSPAKQSIQESKEEFESQIFDLAAPLLQKLYNKFVKIPEQVDKPDAAIELLTPPKRFGTKEKVTIGIEITSVDPGWYLAYANDSKYGANLVMERLEQTLKQGIIHDNPTKNTDVPIPQSFIFDGMKGKADKHEAYRSQRKFDEIILLCFSEVIWAGNPIFQGGLAAWTDYQLSEIGFPYDKVVFLGLTDQRPVQIYDRKNKKSKRPSPYLYPDATITCSKPATMPCGTIENIDSKLFGTPIIPPRPRKPE</sequence>